<gene>
    <name evidence="1" type="ORF">K7862_32015</name>
</gene>
<evidence type="ECO:0000313" key="1">
    <source>
        <dbReference type="EMBL" id="MBY8882226.1"/>
    </source>
</evidence>
<evidence type="ECO:0000313" key="2">
    <source>
        <dbReference type="Proteomes" id="UP000778578"/>
    </source>
</evidence>
<organism evidence="1 2">
    <name type="scientific">Actinacidiphila acidipaludis</name>
    <dbReference type="NCBI Taxonomy" id="2873382"/>
    <lineage>
        <taxon>Bacteria</taxon>
        <taxon>Bacillati</taxon>
        <taxon>Actinomycetota</taxon>
        <taxon>Actinomycetes</taxon>
        <taxon>Kitasatosporales</taxon>
        <taxon>Streptomycetaceae</taxon>
        <taxon>Actinacidiphila</taxon>
    </lineage>
</organism>
<dbReference type="EMBL" id="JAINZZ010000066">
    <property type="protein sequence ID" value="MBY8882226.1"/>
    <property type="molecule type" value="Genomic_DNA"/>
</dbReference>
<comment type="caution">
    <text evidence="1">The sequence shown here is derived from an EMBL/GenBank/DDBJ whole genome shotgun (WGS) entry which is preliminary data.</text>
</comment>
<sequence length="89" mass="9868">MANARLTAQDAALSAARHVRDLTGHEPEGVTSIARTEEGWRVGVEVVETHRIPDSTDILAVYRVQVDAAGDLISYDRDDRYYRGRAGKE</sequence>
<reference evidence="1 2" key="1">
    <citation type="submission" date="2021-08" db="EMBL/GenBank/DDBJ databases">
        <title>WGS of actinomycetes from Thailand.</title>
        <authorList>
            <person name="Thawai C."/>
        </authorList>
    </citation>
    <scope>NUCLEOTIDE SEQUENCE [LARGE SCALE GENOMIC DNA]</scope>
    <source>
        <strain evidence="1 2">PLK6-54</strain>
    </source>
</reference>
<protein>
    <submittedName>
        <fullName evidence="1">Gas vesicle protein</fullName>
    </submittedName>
</protein>
<dbReference type="PIRSF" id="PIRSF028743">
    <property type="entry name" value="GvpO_protein"/>
    <property type="match status" value="1"/>
</dbReference>
<name>A0ABS7QHE6_9ACTN</name>
<keyword evidence="2" id="KW-1185">Reference proteome</keyword>
<accession>A0ABS7QHE6</accession>
<dbReference type="Pfam" id="PF05800">
    <property type="entry name" value="GvpO"/>
    <property type="match status" value="1"/>
</dbReference>
<dbReference type="Proteomes" id="UP000778578">
    <property type="component" value="Unassembled WGS sequence"/>
</dbReference>
<proteinExistence type="predicted"/>
<dbReference type="InterPro" id="IPR008634">
    <property type="entry name" value="Gas-vesicle_GvpO"/>
</dbReference>
<dbReference type="RefSeq" id="WP_222968434.1">
    <property type="nucleotide sequence ID" value="NZ_JAINZZ010000066.1"/>
</dbReference>